<feature type="region of interest" description="Disordered" evidence="1">
    <location>
        <begin position="181"/>
        <end position="318"/>
    </location>
</feature>
<feature type="region of interest" description="Disordered" evidence="1">
    <location>
        <begin position="326"/>
        <end position="345"/>
    </location>
</feature>
<reference evidence="3 4" key="1">
    <citation type="journal article" date="2023" name="Elife">
        <title>Identification of key yeast species and microbe-microbe interactions impacting larval growth of Drosophila in the wild.</title>
        <authorList>
            <person name="Mure A."/>
            <person name="Sugiura Y."/>
            <person name="Maeda R."/>
            <person name="Honda K."/>
            <person name="Sakurai N."/>
            <person name="Takahashi Y."/>
            <person name="Watada M."/>
            <person name="Katoh T."/>
            <person name="Gotoh A."/>
            <person name="Gotoh Y."/>
            <person name="Taniguchi I."/>
            <person name="Nakamura K."/>
            <person name="Hayashi T."/>
            <person name="Katayama T."/>
            <person name="Uemura T."/>
            <person name="Hattori Y."/>
        </authorList>
    </citation>
    <scope>NUCLEOTIDE SEQUENCE [LARGE SCALE GENOMIC DNA]</scope>
    <source>
        <strain evidence="3 4">SB-73</strain>
    </source>
</reference>
<feature type="compositionally biased region" description="Low complexity" evidence="1">
    <location>
        <begin position="445"/>
        <end position="455"/>
    </location>
</feature>
<feature type="compositionally biased region" description="Polar residues" evidence="1">
    <location>
        <begin position="27"/>
        <end position="93"/>
    </location>
</feature>
<proteinExistence type="predicted"/>
<comment type="caution">
    <text evidence="3">The sequence shown here is derived from an EMBL/GenBank/DDBJ whole genome shotgun (WGS) entry which is preliminary data.</text>
</comment>
<feature type="compositionally biased region" description="Low complexity" evidence="1">
    <location>
        <begin position="119"/>
        <end position="132"/>
    </location>
</feature>
<gene>
    <name evidence="3" type="ORF">DASB73_000290</name>
</gene>
<feature type="compositionally biased region" description="Acidic residues" evidence="1">
    <location>
        <begin position="193"/>
        <end position="216"/>
    </location>
</feature>
<feature type="compositionally biased region" description="Polar residues" evidence="1">
    <location>
        <begin position="435"/>
        <end position="444"/>
    </location>
</feature>
<feature type="region of interest" description="Disordered" evidence="1">
    <location>
        <begin position="1"/>
        <end position="138"/>
    </location>
</feature>
<feature type="compositionally biased region" description="Basic residues" evidence="1">
    <location>
        <begin position="261"/>
        <end position="270"/>
    </location>
</feature>
<evidence type="ECO:0000313" key="3">
    <source>
        <dbReference type="EMBL" id="GMM49071.1"/>
    </source>
</evidence>
<sequence length="801" mass="90906">MDRGDSHVLDTFSEQEQKQNKKIFYQESESAYPKNTTVGTGPESQTVPLNTSHERLTSTTSSVQQDVHSKVPSLSQMARGQGSVIQQRPQTARVTEKTQVPAAATHVTHSVHTNRPQGSQGLSSHVDLSSSSRKSRIRGLNNSYGHQKEYNSTQNHNHTQLIDHRNIYAHVEEPNHVINKSYNESSDSAYNDENVDENESDSYIENEDDEDDQDYQDETKADNSSGSISEGMAVSSPVPLPLPSGISPHISQNRSENAFKPRYRSQRRRRNFESSLQAAMYQQQYQSQPRPDLVSYAYGPSNSQTQGHQTHPISSSQISTISNMSQFPQTQSNMQSPSLQNSHGEIQYQQWSPPITGAEQFYEISRHEPLRSDSATVHSYNSVEQIPYKRHRGNQNTDGRVPIRHMAGKHLAWSKEGSYDLYQAPYMYEYDSMNSSGTRHNTPTSNGSQGINGSSILPNSNNIPVMQMGGAILEPVPIAANSSNVPQHEELLVPKLRRDRRIASGRIDKPNRPRQRAVPDHEISLNYEYQYPPPPMRSADHYEDVDRYAPEQDLSQWTDPYDNQYKYQMPMMQIPPLPPPLPSYPYNNGMHISNIPGMPIGASNIHIPPGQHIPAGMRNHSMNMYTAANNMRPQQTQAQLEIKGDLMNMTRDWSAKEKKNGRRLVNFERNQIGVVVQLSFQAIKPSEYQEHMNVISCIWNESTDQYVLTSVDCVSLLEYIINQKFSVEEKNRIRRNLEVCKPETVSKSKPDLVPFFQLIMGFSHPRPRNIEKGVKVFLWENLESALKKIVSKYSVSWATGR</sequence>
<name>A0AAV5RCT5_STABA</name>
<evidence type="ECO:0000259" key="2">
    <source>
        <dbReference type="Pfam" id="PF23305"/>
    </source>
</evidence>
<feature type="compositionally biased region" description="Polar residues" evidence="1">
    <location>
        <begin position="107"/>
        <end position="118"/>
    </location>
</feature>
<accession>A0AAV5RCT5</accession>
<feature type="region of interest" description="Disordered" evidence="1">
    <location>
        <begin position="435"/>
        <end position="455"/>
    </location>
</feature>
<dbReference type="Pfam" id="PF23305">
    <property type="entry name" value="DUF7082"/>
    <property type="match status" value="1"/>
</dbReference>
<dbReference type="AlphaFoldDB" id="A0AAV5RCT5"/>
<evidence type="ECO:0000256" key="1">
    <source>
        <dbReference type="SAM" id="MobiDB-lite"/>
    </source>
</evidence>
<dbReference type="PANTHER" id="PTHR39463">
    <property type="entry name" value="MEDUSA"/>
    <property type="match status" value="1"/>
</dbReference>
<dbReference type="InterPro" id="IPR055509">
    <property type="entry name" value="DUF7082"/>
</dbReference>
<feature type="compositionally biased region" description="Polar residues" evidence="1">
    <location>
        <begin position="300"/>
        <end position="312"/>
    </location>
</feature>
<keyword evidence="4" id="KW-1185">Reference proteome</keyword>
<feature type="compositionally biased region" description="Low complexity" evidence="1">
    <location>
        <begin position="274"/>
        <end position="288"/>
    </location>
</feature>
<dbReference type="EMBL" id="BTGC01000001">
    <property type="protein sequence ID" value="GMM49071.1"/>
    <property type="molecule type" value="Genomic_DNA"/>
</dbReference>
<dbReference type="GO" id="GO:0005634">
    <property type="term" value="C:nucleus"/>
    <property type="evidence" value="ECO:0007669"/>
    <property type="project" value="TreeGrafter"/>
</dbReference>
<organism evidence="3 4">
    <name type="scientific">Starmerella bacillaris</name>
    <name type="common">Yeast</name>
    <name type="synonym">Candida zemplinina</name>
    <dbReference type="NCBI Taxonomy" id="1247836"/>
    <lineage>
        <taxon>Eukaryota</taxon>
        <taxon>Fungi</taxon>
        <taxon>Dikarya</taxon>
        <taxon>Ascomycota</taxon>
        <taxon>Saccharomycotina</taxon>
        <taxon>Dipodascomycetes</taxon>
        <taxon>Dipodascales</taxon>
        <taxon>Trichomonascaceae</taxon>
        <taxon>Starmerella</taxon>
    </lineage>
</organism>
<evidence type="ECO:0000313" key="4">
    <source>
        <dbReference type="Proteomes" id="UP001362899"/>
    </source>
</evidence>
<feature type="domain" description="DUF7082" evidence="2">
    <location>
        <begin position="637"/>
        <end position="790"/>
    </location>
</feature>
<feature type="compositionally biased region" description="Polar residues" evidence="1">
    <location>
        <begin position="181"/>
        <end position="191"/>
    </location>
</feature>
<dbReference type="Proteomes" id="UP001362899">
    <property type="component" value="Unassembled WGS sequence"/>
</dbReference>
<protein>
    <recommendedName>
        <fullName evidence="2">DUF7082 domain-containing protein</fullName>
    </recommendedName>
</protein>
<dbReference type="PANTHER" id="PTHR39463:SF1">
    <property type="entry name" value="MEDUSA"/>
    <property type="match status" value="1"/>
</dbReference>